<sequence length="158" mass="18057">MTTANQGQIVEFGSHLVKRAEWIAPPSAVSWFPQTFAWQMIALALIVSAMAYAVYRYHQYLKYTYLREAHAYYLSYSQQHQYAKLAQLMKQLASQHWPQASLGTLDSAAFAHFIASQEGAKLTPEQIIELFSVSYQSTTTLAPETQQAIHQWFEEITC</sequence>
<keyword evidence="1" id="KW-1133">Transmembrane helix</keyword>
<keyword evidence="1" id="KW-0472">Membrane</keyword>
<keyword evidence="3" id="KW-1185">Reference proteome</keyword>
<evidence type="ECO:0000313" key="2">
    <source>
        <dbReference type="EMBL" id="MDN2482716.1"/>
    </source>
</evidence>
<proteinExistence type="predicted"/>
<gene>
    <name evidence="2" type="ORF">QWJ08_15360</name>
</gene>
<reference evidence="2" key="1">
    <citation type="submission" date="2024-05" db="EMBL/GenBank/DDBJ databases">
        <title>Genome Sequences of Four Agar- Degrading Marine Bacteria.</title>
        <authorList>
            <person name="Phillips E.K."/>
            <person name="Shaffer J.C."/>
            <person name="Henson M.W."/>
            <person name="Temperton B."/>
            <person name="Thrash C.J."/>
            <person name="Martin M.O."/>
        </authorList>
    </citation>
    <scope>NUCLEOTIDE SEQUENCE</scope>
    <source>
        <strain evidence="2">EKP203</strain>
    </source>
</reference>
<evidence type="ECO:0000313" key="3">
    <source>
        <dbReference type="Proteomes" id="UP001169719"/>
    </source>
</evidence>
<organism evidence="2 3">
    <name type="scientific">Vibrio agarivorans</name>
    <dbReference type="NCBI Taxonomy" id="153622"/>
    <lineage>
        <taxon>Bacteria</taxon>
        <taxon>Pseudomonadati</taxon>
        <taxon>Pseudomonadota</taxon>
        <taxon>Gammaproteobacteria</taxon>
        <taxon>Vibrionales</taxon>
        <taxon>Vibrionaceae</taxon>
        <taxon>Vibrio</taxon>
    </lineage>
</organism>
<evidence type="ECO:0000256" key="1">
    <source>
        <dbReference type="SAM" id="Phobius"/>
    </source>
</evidence>
<dbReference type="InterPro" id="IPR025489">
    <property type="entry name" value="DUF4381"/>
</dbReference>
<dbReference type="RefSeq" id="WP_289962768.1">
    <property type="nucleotide sequence ID" value="NZ_JAUEOZ010000002.1"/>
</dbReference>
<name>A0ABT7Y405_9VIBR</name>
<comment type="caution">
    <text evidence="2">The sequence shown here is derived from an EMBL/GenBank/DDBJ whole genome shotgun (WGS) entry which is preliminary data.</text>
</comment>
<dbReference type="EMBL" id="JAUEOZ010000002">
    <property type="protein sequence ID" value="MDN2482716.1"/>
    <property type="molecule type" value="Genomic_DNA"/>
</dbReference>
<accession>A0ABT7Y405</accession>
<protein>
    <submittedName>
        <fullName evidence="2">DUF4381 domain-containing protein</fullName>
    </submittedName>
</protein>
<feature type="transmembrane region" description="Helical" evidence="1">
    <location>
        <begin position="36"/>
        <end position="55"/>
    </location>
</feature>
<dbReference type="Pfam" id="PF14316">
    <property type="entry name" value="DUF4381"/>
    <property type="match status" value="1"/>
</dbReference>
<dbReference type="Proteomes" id="UP001169719">
    <property type="component" value="Unassembled WGS sequence"/>
</dbReference>
<keyword evidence="1" id="KW-0812">Transmembrane</keyword>